<evidence type="ECO:0000256" key="3">
    <source>
        <dbReference type="ARBA" id="ARBA00023136"/>
    </source>
</evidence>
<sequence>MQSSSFHQQTVATPMGKDALFGMATAAGLAVANIYYNQPMLGLISAEFQRQGGAGPVSTATQLGYALGLFFLVPLGDMLPRRWLIIGQFMALSLALSLTAVAPSPLLLSLSSLLVGAMATVAQQIVPLAASLSSPERRGATVGTVMAGLLSGILFSRTLAGFVAAHAGWREMFWLGVPLALFGAVLMVLVLPEEVETRTGPRPQYAAIMRSLIDLWRREQVLRAATLVQATLFASFTVFWTVLAFRLEAFGWGAQVAGLFGVVGAVGILAAPVAGRLADRHGAHPAIWLGAAVTLAAWVLFGIWAGLAALVVGVILLDFGIQGALVSHQQQIFALDPAARSRINTLFMTGMFLGGALGSASAIRVWAAFGWEGTCLLGGGFALLGLLLKRRK</sequence>
<dbReference type="KEGG" id="ncb:C0V82_05360"/>
<dbReference type="SUPFAM" id="SSF103473">
    <property type="entry name" value="MFS general substrate transporter"/>
    <property type="match status" value="1"/>
</dbReference>
<proteinExistence type="predicted"/>
<keyword evidence="1" id="KW-0812">Transmembrane</keyword>
<accession>A0A2K9N9F5</accession>
<dbReference type="EMBL" id="CP025611">
    <property type="protein sequence ID" value="AUN29709.1"/>
    <property type="molecule type" value="Genomic_DNA"/>
</dbReference>
<dbReference type="PANTHER" id="PTHR42910">
    <property type="entry name" value="TRANSPORTER SCO4007-RELATED"/>
    <property type="match status" value="1"/>
</dbReference>
<reference evidence="4 5" key="1">
    <citation type="submission" date="2017-12" db="EMBL/GenBank/DDBJ databases">
        <title>Genomes of bacteria within cyanobacterial aggregates.</title>
        <authorList>
            <person name="Cai H."/>
        </authorList>
    </citation>
    <scope>NUCLEOTIDE SEQUENCE [LARGE SCALE GENOMIC DNA]</scope>
    <source>
        <strain evidence="4 5">TH16</strain>
    </source>
</reference>
<organism evidence="4 5">
    <name type="scientific">Niveispirillum cyanobacteriorum</name>
    <dbReference type="NCBI Taxonomy" id="1612173"/>
    <lineage>
        <taxon>Bacteria</taxon>
        <taxon>Pseudomonadati</taxon>
        <taxon>Pseudomonadota</taxon>
        <taxon>Alphaproteobacteria</taxon>
        <taxon>Rhodospirillales</taxon>
        <taxon>Azospirillaceae</taxon>
        <taxon>Niveispirillum</taxon>
    </lineage>
</organism>
<gene>
    <name evidence="4" type="ORF">C0V82_05360</name>
</gene>
<dbReference type="PANTHER" id="PTHR42910:SF1">
    <property type="entry name" value="MAJOR FACILITATOR SUPERFAMILY (MFS) PROFILE DOMAIN-CONTAINING PROTEIN"/>
    <property type="match status" value="1"/>
</dbReference>
<dbReference type="InterPro" id="IPR011701">
    <property type="entry name" value="MFS"/>
</dbReference>
<dbReference type="Gene3D" id="1.20.1250.20">
    <property type="entry name" value="MFS general substrate transporter like domains"/>
    <property type="match status" value="1"/>
</dbReference>
<dbReference type="GO" id="GO:0022857">
    <property type="term" value="F:transmembrane transporter activity"/>
    <property type="evidence" value="ECO:0007669"/>
    <property type="project" value="InterPro"/>
</dbReference>
<evidence type="ECO:0000313" key="4">
    <source>
        <dbReference type="EMBL" id="AUN29709.1"/>
    </source>
</evidence>
<evidence type="ECO:0000256" key="2">
    <source>
        <dbReference type="ARBA" id="ARBA00022989"/>
    </source>
</evidence>
<keyword evidence="3" id="KW-0472">Membrane</keyword>
<dbReference type="OrthoDB" id="9815356at2"/>
<dbReference type="RefSeq" id="WP_102111431.1">
    <property type="nucleotide sequence ID" value="NZ_BMGN01000003.1"/>
</dbReference>
<dbReference type="InterPro" id="IPR036259">
    <property type="entry name" value="MFS_trans_sf"/>
</dbReference>
<name>A0A2K9N9F5_9PROT</name>
<evidence type="ECO:0000313" key="5">
    <source>
        <dbReference type="Proteomes" id="UP000234752"/>
    </source>
</evidence>
<dbReference type="Proteomes" id="UP000234752">
    <property type="component" value="Chromosome eg_1"/>
</dbReference>
<dbReference type="CDD" id="cd17324">
    <property type="entry name" value="MFS_NepI_like"/>
    <property type="match status" value="1"/>
</dbReference>
<keyword evidence="2" id="KW-1133">Transmembrane helix</keyword>
<evidence type="ECO:0000256" key="1">
    <source>
        <dbReference type="ARBA" id="ARBA00022692"/>
    </source>
</evidence>
<dbReference type="Pfam" id="PF07690">
    <property type="entry name" value="MFS_1"/>
    <property type="match status" value="1"/>
</dbReference>
<protein>
    <submittedName>
        <fullName evidence="4">MFS transporter</fullName>
    </submittedName>
</protein>
<dbReference type="PROSITE" id="PS50850">
    <property type="entry name" value="MFS"/>
    <property type="match status" value="1"/>
</dbReference>
<keyword evidence="5" id="KW-1185">Reference proteome</keyword>
<dbReference type="AlphaFoldDB" id="A0A2K9N9F5"/>
<dbReference type="InterPro" id="IPR020846">
    <property type="entry name" value="MFS_dom"/>
</dbReference>